<dbReference type="InterPro" id="IPR011009">
    <property type="entry name" value="Kinase-like_dom_sf"/>
</dbReference>
<dbReference type="SMART" id="SM00220">
    <property type="entry name" value="S_TKc"/>
    <property type="match status" value="1"/>
</dbReference>
<dbReference type="CDD" id="cd06626">
    <property type="entry name" value="STKc_MEKK4"/>
    <property type="match status" value="1"/>
</dbReference>
<dbReference type="Pfam" id="PF00069">
    <property type="entry name" value="Pkinase"/>
    <property type="match status" value="1"/>
</dbReference>
<dbReference type="Pfam" id="PF19431">
    <property type="entry name" value="MEKK4_N"/>
    <property type="match status" value="1"/>
</dbReference>
<dbReference type="GO" id="GO:0004674">
    <property type="term" value="F:protein serine/threonine kinase activity"/>
    <property type="evidence" value="ECO:0007669"/>
    <property type="project" value="UniProtKB-KW"/>
</dbReference>
<dbReference type="InterPro" id="IPR008271">
    <property type="entry name" value="Ser/Thr_kinase_AS"/>
</dbReference>
<dbReference type="PROSITE" id="PS50011">
    <property type="entry name" value="PROTEIN_KINASE_DOM"/>
    <property type="match status" value="1"/>
</dbReference>
<dbReference type="InterPro" id="IPR000719">
    <property type="entry name" value="Prot_kinase_dom"/>
</dbReference>
<dbReference type="OrthoDB" id="1043025at2759"/>
<evidence type="ECO:0000256" key="1">
    <source>
        <dbReference type="ARBA" id="ARBA00006529"/>
    </source>
</evidence>
<name>M5EC06_MALS4</name>
<organism evidence="8 9">
    <name type="scientific">Malassezia sympodialis (strain ATCC 42132)</name>
    <name type="common">Atopic eczema-associated yeast</name>
    <dbReference type="NCBI Taxonomy" id="1230383"/>
    <lineage>
        <taxon>Eukaryota</taxon>
        <taxon>Fungi</taxon>
        <taxon>Dikarya</taxon>
        <taxon>Basidiomycota</taxon>
        <taxon>Ustilaginomycotina</taxon>
        <taxon>Malasseziomycetes</taxon>
        <taxon>Malasseziales</taxon>
        <taxon>Malasseziaceae</taxon>
        <taxon>Malassezia</taxon>
    </lineage>
</organism>
<proteinExistence type="inferred from homology"/>
<reference evidence="9" key="1">
    <citation type="journal article" date="2017" name="Nucleic Acids Res.">
        <title>Proteogenomics produces comprehensive and highly accurate protein-coding gene annotation in a complete genome assembly of Malassezia sympodialis.</title>
        <authorList>
            <person name="Zhu Y."/>
            <person name="Engstroem P.G."/>
            <person name="Tellgren-Roth C."/>
            <person name="Baudo C.D."/>
            <person name="Kennell J.C."/>
            <person name="Sun S."/>
            <person name="Billmyre R.B."/>
            <person name="Schroeder M.S."/>
            <person name="Andersson A."/>
            <person name="Holm T."/>
            <person name="Sigurgeirsson B."/>
            <person name="Wu G."/>
            <person name="Sankaranarayanan S.R."/>
            <person name="Siddharthan R."/>
            <person name="Sanyal K."/>
            <person name="Lundeberg J."/>
            <person name="Nystedt B."/>
            <person name="Boekhout T."/>
            <person name="Dawson T.L. Jr."/>
            <person name="Heitman J."/>
            <person name="Scheynius A."/>
            <person name="Lehtioe J."/>
        </authorList>
    </citation>
    <scope>NUCLEOTIDE SEQUENCE [LARGE SCALE GENOMIC DNA]</scope>
    <source>
        <strain evidence="9">ATCC 42132</strain>
    </source>
</reference>
<dbReference type="Proteomes" id="UP000186303">
    <property type="component" value="Chromosome 8"/>
</dbReference>
<dbReference type="PANTHER" id="PTHR48016">
    <property type="entry name" value="MAP KINASE KINASE KINASE SSK2-RELATED-RELATED"/>
    <property type="match status" value="1"/>
</dbReference>
<dbReference type="GO" id="GO:0038066">
    <property type="term" value="P:p38MAPK cascade"/>
    <property type="evidence" value="ECO:0007669"/>
    <property type="project" value="TreeGrafter"/>
</dbReference>
<sequence>MPDAERGARRGSADHEAQTDLVYLHSYMDRARACTRRADTPGQMSTPQAERGVLEQVVPEDDPKKRMEWQKMLRSVLESEVLSSETKRITAADAAIRSPAEQMHRLWLSLHAIQAGHAHGRDDPEAEEHLLQKEREVAVPALMQAVEEFAVAPDEDADAVFARVGQLIDDVQQAKRLFPSLRQMAALFPDWVQPPLQTKLNALSAWHNVTRELKSQAGLLRGWSGSLTSPGGALRPALEALLPGDADRDRTVVQRLSLEGNVQQTFEQRTLRRLRMLVEKTHETLRTHHALLEKIGLPSFEPHVLPLVRFPMWLAEAALRQRLEYADKLREPSVLLVDSLADDLRAALALACRIKSQYMQLTVPEPDIGWSLPLKSDDSFDAAVCSALHFFFRLLHFRLKSAPFFKEVDVIEPEWHFLSQAVRVVPGADIIVAHKMAGMVNRLFARLMAYFQKELQLPEAAREAPPHASRQSPLPVQDMTRSIHAVFNHTRMRSRRLTGFARRLRSTLECACEYDLRALRSHPSYDLHTLLQTLLQADYFLVYTTSFEERGVFVLAEPSLHDKPHTIQDLLFQCVRASGRSNEEGTPLMAADVGATPPYLLLLTPCEPFLWTGRVMTLTLPWIDVDLKEQRLRLVADGAGPYLEQAKRHLAHHFAAGTPTGEMPSAFPLQTVYDRMSHLGMLQHELKLMSKAGYVLTDQVVHAVPVIRQQMLRLRPLAPADRAACDELVQMCFSMAFDHGARGLGYVQSVRLNSLLSTALAQLSVEWIGFVCDDCVLTERRTFKWAVSALENAMNMTLGENIFLLSEHEFFQLRSRVSSCMALLISHFDILGARSNAVKEQEQRRAQIEREGAQMYRGPDAAEHERQLSERRVAALSECDRAREAVLAERQVIGRVLDDTRMEDRGLQLLASKGVHMRWQQGRFIGSGTFGTVFLGVNLDTGGLMAVKEIRFQELTSSPSLYKQIHDEMHVMEMLRHPNIVEYYGIEVHREKVYIFEEYCQGGSLAQLLEHGRIEDEIVLQVYTLQMLDGLMYLHSKGVVHRDIKPENILLDHMGVIKFVDFGAAKVLSKNSRTLNASRRGPHAPSGEQLQSLQGTPMYMSPEVVRGEHNGREGAMDIWSLGCVVLECVKGQRPWAQLDNEWAIMFHIGMAQQHPALPDESQLSALGIDFLRQCLTIDPFLRPTAVELRQHEWIRGLVEELHVEAEAEEAEALAAAREEEEREPVTPAPPEPGHPSHRHPGYEALVADVQYRREGQQIKAMLAPD</sequence>
<dbReference type="GO" id="GO:0005524">
    <property type="term" value="F:ATP binding"/>
    <property type="evidence" value="ECO:0007669"/>
    <property type="project" value="UniProtKB-UniRule"/>
</dbReference>
<protein>
    <submittedName>
        <fullName evidence="8">Similar to S.cerevisiae protein SSK22 (MAP kinase kinase kinase of HOG1 mitogen-activated signaling pathway)</fullName>
    </submittedName>
</protein>
<dbReference type="STRING" id="1230383.M5EC06"/>
<dbReference type="OMA" id="PPCVDEN"/>
<dbReference type="EMBL" id="LT671828">
    <property type="protein sequence ID" value="SHO80078.1"/>
    <property type="molecule type" value="Genomic_DNA"/>
</dbReference>
<evidence type="ECO:0000256" key="5">
    <source>
        <dbReference type="ARBA" id="ARBA00022777"/>
    </source>
</evidence>
<keyword evidence="6" id="KW-0067">ATP-binding</keyword>
<dbReference type="KEGG" id="msym:MSY001_2850"/>
<evidence type="ECO:0000256" key="7">
    <source>
        <dbReference type="SAM" id="MobiDB-lite"/>
    </source>
</evidence>
<keyword evidence="9" id="KW-1185">Reference proteome</keyword>
<dbReference type="Gene3D" id="1.10.510.10">
    <property type="entry name" value="Transferase(Phosphotransferase) domain 1"/>
    <property type="match status" value="1"/>
</dbReference>
<dbReference type="InterPro" id="IPR017441">
    <property type="entry name" value="Protein_kinase_ATP_BS"/>
</dbReference>
<dbReference type="PANTHER" id="PTHR48016:SF32">
    <property type="entry name" value="MITOGEN-ACTIVATED PROTEIN KINASE KINASE KINASE 4"/>
    <property type="match status" value="1"/>
</dbReference>
<dbReference type="HOGENOM" id="CLU_001999_2_0_1"/>
<evidence type="ECO:0000256" key="4">
    <source>
        <dbReference type="ARBA" id="ARBA00022741"/>
    </source>
</evidence>
<dbReference type="AlphaFoldDB" id="M5EC06"/>
<dbReference type="PROSITE" id="PS00107">
    <property type="entry name" value="PROTEIN_KINASE_ATP"/>
    <property type="match status" value="1"/>
</dbReference>
<dbReference type="PROSITE" id="PS00108">
    <property type="entry name" value="PROTEIN_KINASE_ST"/>
    <property type="match status" value="1"/>
</dbReference>
<evidence type="ECO:0000256" key="3">
    <source>
        <dbReference type="ARBA" id="ARBA00022679"/>
    </source>
</evidence>
<keyword evidence="4" id="KW-0547">Nucleotide-binding</keyword>
<gene>
    <name evidence="8" type="ORF">MSYG_4433</name>
</gene>
<keyword evidence="2" id="KW-0723">Serine/threonine-protein kinase</keyword>
<dbReference type="SUPFAM" id="SSF56112">
    <property type="entry name" value="Protein kinase-like (PK-like)"/>
    <property type="match status" value="1"/>
</dbReference>
<keyword evidence="5 8" id="KW-0418">Kinase</keyword>
<evidence type="ECO:0000313" key="8">
    <source>
        <dbReference type="EMBL" id="SHO80078.1"/>
    </source>
</evidence>
<evidence type="ECO:0000256" key="6">
    <source>
        <dbReference type="ARBA" id="ARBA00022840"/>
    </source>
</evidence>
<keyword evidence="3" id="KW-0808">Transferase</keyword>
<dbReference type="InterPro" id="IPR050538">
    <property type="entry name" value="MAP_kinase_kinase_kinase"/>
</dbReference>
<comment type="similarity">
    <text evidence="1">Belongs to the protein kinase superfamily. STE Ser/Thr protein kinase family. MAP kinase kinase kinase subfamily.</text>
</comment>
<evidence type="ECO:0000256" key="2">
    <source>
        <dbReference type="ARBA" id="ARBA00022527"/>
    </source>
</evidence>
<accession>M5EC06</accession>
<evidence type="ECO:0000313" key="9">
    <source>
        <dbReference type="Proteomes" id="UP000186303"/>
    </source>
</evidence>
<dbReference type="RefSeq" id="XP_018741352.1">
    <property type="nucleotide sequence ID" value="XM_018884721.1"/>
</dbReference>
<dbReference type="InterPro" id="IPR045801">
    <property type="entry name" value="MEKK4_N"/>
</dbReference>
<feature type="region of interest" description="Disordered" evidence="7">
    <location>
        <begin position="1208"/>
        <end position="1244"/>
    </location>
</feature>
<dbReference type="VEuPathDB" id="FungiDB:MSYG_4433"/>